<dbReference type="PANTHER" id="PTHR47425">
    <property type="entry name" value="FARB-RELATED"/>
    <property type="match status" value="1"/>
</dbReference>
<dbReference type="CDD" id="cd12148">
    <property type="entry name" value="fungal_TF_MHR"/>
    <property type="match status" value="1"/>
</dbReference>
<dbReference type="Pfam" id="PF00172">
    <property type="entry name" value="Zn_clus"/>
    <property type="match status" value="1"/>
</dbReference>
<dbReference type="GO" id="GO:0003677">
    <property type="term" value="F:DNA binding"/>
    <property type="evidence" value="ECO:0007669"/>
    <property type="project" value="InterPro"/>
</dbReference>
<dbReference type="Proteomes" id="UP000770015">
    <property type="component" value="Unassembled WGS sequence"/>
</dbReference>
<keyword evidence="1" id="KW-0479">Metal-binding</keyword>
<name>A0A9P8V1N4_9PEZI</name>
<dbReference type="GO" id="GO:0008270">
    <property type="term" value="F:zinc ion binding"/>
    <property type="evidence" value="ECO:0007669"/>
    <property type="project" value="InterPro"/>
</dbReference>
<evidence type="ECO:0000313" key="6">
    <source>
        <dbReference type="Proteomes" id="UP000770015"/>
    </source>
</evidence>
<gene>
    <name evidence="5" type="ORF">F5X68DRAFT_177699</name>
</gene>
<dbReference type="Gene3D" id="4.10.240.10">
    <property type="entry name" value="Zn(2)-C6 fungal-type DNA-binding domain"/>
    <property type="match status" value="1"/>
</dbReference>
<evidence type="ECO:0000313" key="5">
    <source>
        <dbReference type="EMBL" id="KAH6663978.1"/>
    </source>
</evidence>
<evidence type="ECO:0000259" key="4">
    <source>
        <dbReference type="PROSITE" id="PS50048"/>
    </source>
</evidence>
<feature type="region of interest" description="Disordered" evidence="3">
    <location>
        <begin position="107"/>
        <end position="142"/>
    </location>
</feature>
<evidence type="ECO:0000256" key="3">
    <source>
        <dbReference type="SAM" id="MobiDB-lite"/>
    </source>
</evidence>
<dbReference type="InterPro" id="IPR036864">
    <property type="entry name" value="Zn2-C6_fun-type_DNA-bd_sf"/>
</dbReference>
<feature type="region of interest" description="Disordered" evidence="3">
    <location>
        <begin position="558"/>
        <end position="577"/>
    </location>
</feature>
<dbReference type="PROSITE" id="PS50048">
    <property type="entry name" value="ZN2_CY6_FUNGAL_2"/>
    <property type="match status" value="1"/>
</dbReference>
<dbReference type="SUPFAM" id="SSF57701">
    <property type="entry name" value="Zn2/Cys6 DNA-binding domain"/>
    <property type="match status" value="1"/>
</dbReference>
<dbReference type="InterPro" id="IPR001138">
    <property type="entry name" value="Zn2Cys6_DnaBD"/>
</dbReference>
<feature type="domain" description="Zn(2)-C6 fungal-type" evidence="4">
    <location>
        <begin position="24"/>
        <end position="56"/>
    </location>
</feature>
<evidence type="ECO:0000256" key="2">
    <source>
        <dbReference type="ARBA" id="ARBA00023242"/>
    </source>
</evidence>
<proteinExistence type="predicted"/>
<dbReference type="GO" id="GO:0000981">
    <property type="term" value="F:DNA-binding transcription factor activity, RNA polymerase II-specific"/>
    <property type="evidence" value="ECO:0007669"/>
    <property type="project" value="InterPro"/>
</dbReference>
<dbReference type="OrthoDB" id="4161332at2759"/>
<dbReference type="PROSITE" id="PS00463">
    <property type="entry name" value="ZN2_CY6_FUNGAL_1"/>
    <property type="match status" value="1"/>
</dbReference>
<evidence type="ECO:0000256" key="1">
    <source>
        <dbReference type="ARBA" id="ARBA00022723"/>
    </source>
</evidence>
<keyword evidence="2" id="KW-0539">Nucleus</keyword>
<comment type="caution">
    <text evidence="5">The sequence shown here is derived from an EMBL/GenBank/DDBJ whole genome shotgun (WGS) entry which is preliminary data.</text>
</comment>
<dbReference type="SMART" id="SM00906">
    <property type="entry name" value="Fungal_trans"/>
    <property type="match status" value="1"/>
</dbReference>
<dbReference type="GO" id="GO:0006351">
    <property type="term" value="P:DNA-templated transcription"/>
    <property type="evidence" value="ECO:0007669"/>
    <property type="project" value="InterPro"/>
</dbReference>
<keyword evidence="6" id="KW-1185">Reference proteome</keyword>
<dbReference type="InterPro" id="IPR052761">
    <property type="entry name" value="Fungal_Detox/Toxin_TFs"/>
</dbReference>
<sequence length="761" mass="85114">MAPAPTMDTPAATPRVVRRRAGVACVHCRKRKVRCDVSQRGSPCAICYLDNLDCRVVPRVNRRSDLLPGDNGASPEDGFDEEAFRQAFSHAESCVDDHFSPEIIEEVPEEPQMSVDDTEPTRSAAPPPPSTTRHRPLRQQPPDVLYTHYPCLRLGNMSSLSARDVNVLEAECTLRVPTRDALEEFLRQYFRHVHPLLPLIHEGEFWMRYARKDASEASGSGISLLLLQAMLFAACNFVSLDTIQACGLGSMREARSELYRRAKLLHDFDAEASPYTLAQSALLLSFWLPPEDPRGRRPNTSWLITAIRHAKDAGAHRYASPSLMSKPTPRGRQSHQNKLKRLWWCCIIRDRVISLGLRRCTQITRQTFDFDTSPTLEAADLADEIHRSRVYNVETKKSLVQLCVRFVRLCVILTDLLSLTPYPEDGDAWALDRSGRAERSSVSELGWELTTWFTDMRREFPSDVRPKQTDTIRFFSRTVLLYYYTSVASLSQYKMLRGAVLSTAGSDMTEGYAELQTAISGFADCMQQLVDMRLAHCLPISTSAFSVLPLLLHGSSLQENDSTNPRRKDEHLEKRQKQHDVLTEAMRIVGLQYGGVKWFAVVVRQVGQLARKWATPGEGSPAALLRLVLTADMSLSRADHPYNGALPPSLTALLDAKPRGAEKRPGYASVVNPTDMLSWTELDRLLDVDLVCFDDVEGMGPMDGDLDPTLPTWRDTGDIQAVVDTLDSVSEEGDNVGRDLFTPDVGPGVVEEEAEGMALEV</sequence>
<dbReference type="CDD" id="cd00067">
    <property type="entry name" value="GAL4"/>
    <property type="match status" value="1"/>
</dbReference>
<dbReference type="InterPro" id="IPR007219">
    <property type="entry name" value="XnlR_reg_dom"/>
</dbReference>
<feature type="compositionally biased region" description="Basic and acidic residues" evidence="3">
    <location>
        <begin position="564"/>
        <end position="577"/>
    </location>
</feature>
<dbReference type="AlphaFoldDB" id="A0A9P8V1N4"/>
<dbReference type="SMART" id="SM00066">
    <property type="entry name" value="GAL4"/>
    <property type="match status" value="1"/>
</dbReference>
<dbReference type="PANTHER" id="PTHR47425:SF2">
    <property type="entry name" value="FARB-RELATED"/>
    <property type="match status" value="1"/>
</dbReference>
<dbReference type="Pfam" id="PF04082">
    <property type="entry name" value="Fungal_trans"/>
    <property type="match status" value="1"/>
</dbReference>
<dbReference type="EMBL" id="JAGSXJ010000041">
    <property type="protein sequence ID" value="KAH6663978.1"/>
    <property type="molecule type" value="Genomic_DNA"/>
</dbReference>
<accession>A0A9P8V1N4</accession>
<protein>
    <submittedName>
        <fullName evidence="5">Fungal-specific transcription factor domain-containing protein</fullName>
    </submittedName>
</protein>
<reference evidence="5" key="1">
    <citation type="journal article" date="2021" name="Nat. Commun.">
        <title>Genetic determinants of endophytism in the Arabidopsis root mycobiome.</title>
        <authorList>
            <person name="Mesny F."/>
            <person name="Miyauchi S."/>
            <person name="Thiergart T."/>
            <person name="Pickel B."/>
            <person name="Atanasova L."/>
            <person name="Karlsson M."/>
            <person name="Huettel B."/>
            <person name="Barry K.W."/>
            <person name="Haridas S."/>
            <person name="Chen C."/>
            <person name="Bauer D."/>
            <person name="Andreopoulos W."/>
            <person name="Pangilinan J."/>
            <person name="LaButti K."/>
            <person name="Riley R."/>
            <person name="Lipzen A."/>
            <person name="Clum A."/>
            <person name="Drula E."/>
            <person name="Henrissat B."/>
            <person name="Kohler A."/>
            <person name="Grigoriev I.V."/>
            <person name="Martin F.M."/>
            <person name="Hacquard S."/>
        </authorList>
    </citation>
    <scope>NUCLEOTIDE SEQUENCE</scope>
    <source>
        <strain evidence="5">MPI-SDFR-AT-0117</strain>
    </source>
</reference>
<organism evidence="5 6">
    <name type="scientific">Plectosphaerella plurivora</name>
    <dbReference type="NCBI Taxonomy" id="936078"/>
    <lineage>
        <taxon>Eukaryota</taxon>
        <taxon>Fungi</taxon>
        <taxon>Dikarya</taxon>
        <taxon>Ascomycota</taxon>
        <taxon>Pezizomycotina</taxon>
        <taxon>Sordariomycetes</taxon>
        <taxon>Hypocreomycetidae</taxon>
        <taxon>Glomerellales</taxon>
        <taxon>Plectosphaerellaceae</taxon>
        <taxon>Plectosphaerella</taxon>
    </lineage>
</organism>